<comment type="caution">
    <text evidence="2">The sequence shown here is derived from an EMBL/GenBank/DDBJ whole genome shotgun (WGS) entry which is preliminary data.</text>
</comment>
<keyword evidence="3" id="KW-1185">Reference proteome</keyword>
<gene>
    <name evidence="2" type="ORF">ACFFGT_10785</name>
</gene>
<reference evidence="2 3" key="1">
    <citation type="submission" date="2024-09" db="EMBL/GenBank/DDBJ databases">
        <authorList>
            <person name="Sun Q."/>
            <person name="Mori K."/>
        </authorList>
    </citation>
    <scope>NUCLEOTIDE SEQUENCE [LARGE SCALE GENOMIC DNA]</scope>
    <source>
        <strain evidence="2 3">NCAIM B.02415</strain>
    </source>
</reference>
<sequence>MKNLDDDDRICCDCIGDVYLRQEILSGGKRRKCAVCNNTTRTYSLSELTDRVHDAFLAHYERTTDQMTDWQYYKQFVDKESDYSWDREGQTFEKILNDELSFDVTVAGNIIQRLQARHYDQDQAAMGEESEFDDEAKYELKDIDDEKWADIWRRFGEILKNRSRYFSPEAIDILDSIFKGIDLFQTWRGRTVIATIGPGKKIDSLYRARVFQSRKKLLEALCRPDLEIGPPPAAYAMSGRMNARGIAVFYGTTEPQVAMAEVRPPVGSNVAIARFKIDRHLKVLDLRALSNIVMDVSIFDPLYTYQMGKAKFLRKLGARITAPVMPDDELFDYLPTQAVADYLGAQTGIILDGIIYPSAQVAGEEINIVLFHKAARVNELVLPEAIEINATDVNYDDDGPYLHYQVTELLTRRKKALTPLIEDNEPIDDRYPALTIDIESLCVHAVNSVNYNTQEYYVSRQRIKKPGKMKPIDFDF</sequence>
<evidence type="ECO:0000313" key="2">
    <source>
        <dbReference type="EMBL" id="MFC0514689.1"/>
    </source>
</evidence>
<name>A0ABV6L5D1_9SPHI</name>
<organism evidence="2 3">
    <name type="scientific">Mucilaginibacter angelicae</name>
    <dbReference type="NCBI Taxonomy" id="869718"/>
    <lineage>
        <taxon>Bacteria</taxon>
        <taxon>Pseudomonadati</taxon>
        <taxon>Bacteroidota</taxon>
        <taxon>Sphingobacteriia</taxon>
        <taxon>Sphingobacteriales</taxon>
        <taxon>Sphingobacteriaceae</taxon>
        <taxon>Mucilaginibacter</taxon>
    </lineage>
</organism>
<dbReference type="Proteomes" id="UP001589828">
    <property type="component" value="Unassembled WGS sequence"/>
</dbReference>
<feature type="domain" description="RES" evidence="1">
    <location>
        <begin position="224"/>
        <end position="381"/>
    </location>
</feature>
<dbReference type="EMBL" id="JBHLTS010000021">
    <property type="protein sequence ID" value="MFC0514689.1"/>
    <property type="molecule type" value="Genomic_DNA"/>
</dbReference>
<accession>A0ABV6L5D1</accession>
<evidence type="ECO:0000313" key="3">
    <source>
        <dbReference type="Proteomes" id="UP001589828"/>
    </source>
</evidence>
<protein>
    <submittedName>
        <fullName evidence="2">RES domain-containing protein</fullName>
    </submittedName>
</protein>
<dbReference type="SMART" id="SM00953">
    <property type="entry name" value="RES"/>
    <property type="match status" value="1"/>
</dbReference>
<dbReference type="InterPro" id="IPR014914">
    <property type="entry name" value="RES_dom"/>
</dbReference>
<dbReference type="Pfam" id="PF08808">
    <property type="entry name" value="RES"/>
    <property type="match status" value="1"/>
</dbReference>
<proteinExistence type="predicted"/>
<evidence type="ECO:0000259" key="1">
    <source>
        <dbReference type="SMART" id="SM00953"/>
    </source>
</evidence>